<dbReference type="AlphaFoldDB" id="A0AB34ISL1"/>
<protein>
    <recommendedName>
        <fullName evidence="4">Beta-galactosidase</fullName>
    </recommendedName>
</protein>
<evidence type="ECO:0000313" key="3">
    <source>
        <dbReference type="Proteomes" id="UP001515480"/>
    </source>
</evidence>
<comment type="caution">
    <text evidence="2">The sequence shown here is derived from an EMBL/GenBank/DDBJ whole genome shotgun (WGS) entry which is preliminary data.</text>
</comment>
<evidence type="ECO:0000313" key="2">
    <source>
        <dbReference type="EMBL" id="KAL1504416.1"/>
    </source>
</evidence>
<evidence type="ECO:0000256" key="1">
    <source>
        <dbReference type="SAM" id="MobiDB-lite"/>
    </source>
</evidence>
<dbReference type="InterPro" id="IPR024060">
    <property type="entry name" value="Ureidoglycolate_lyase_dom_sf"/>
</dbReference>
<feature type="compositionally biased region" description="Pro residues" evidence="1">
    <location>
        <begin position="112"/>
        <end position="130"/>
    </location>
</feature>
<dbReference type="GO" id="GO:0004848">
    <property type="term" value="F:ureidoglycolate hydrolase activity"/>
    <property type="evidence" value="ECO:0007669"/>
    <property type="project" value="InterPro"/>
</dbReference>
<dbReference type="EMBL" id="JBGBPQ010000020">
    <property type="protein sequence ID" value="KAL1504416.1"/>
    <property type="molecule type" value="Genomic_DNA"/>
</dbReference>
<accession>A0AB34ISL1</accession>
<reference evidence="2 3" key="1">
    <citation type="journal article" date="2024" name="Science">
        <title>Giant polyketide synthase enzymes in the biosynthesis of giant marine polyether toxins.</title>
        <authorList>
            <person name="Fallon T.R."/>
            <person name="Shende V.V."/>
            <person name="Wierzbicki I.H."/>
            <person name="Pendleton A.L."/>
            <person name="Watervoot N.F."/>
            <person name="Auber R.P."/>
            <person name="Gonzalez D.J."/>
            <person name="Wisecaver J.H."/>
            <person name="Moore B.S."/>
        </authorList>
    </citation>
    <scope>NUCLEOTIDE SEQUENCE [LARGE SCALE GENOMIC DNA]</scope>
    <source>
        <strain evidence="2 3">12B1</strain>
    </source>
</reference>
<dbReference type="SUPFAM" id="SSF51182">
    <property type="entry name" value="RmlC-like cupins"/>
    <property type="match status" value="1"/>
</dbReference>
<sequence>MLRRPRLARALCAAAARPAVHAVPLRLATPEALAPYGTVFTDWDAERCRLQRWPARGWRPVAAGDEAGCTSGSFTLAWSHGAHAASNSAVAHGDYVFAWSTRDAALAAAASPAPPSPPSNGSSPSPPSPSSPASADASGRGEHAYLWSEINYHACGSQLFFTPDAAVLLLLALPPPHRAPDDVRPDDFRAFYCPAGLGVNVDAFVWHSPPIATTDGQVAMRTRQARVHSKIYYDPLQEHGVLLQVPLREPSG</sequence>
<feature type="region of interest" description="Disordered" evidence="1">
    <location>
        <begin position="108"/>
        <end position="138"/>
    </location>
</feature>
<dbReference type="InterPro" id="IPR011051">
    <property type="entry name" value="RmlC_Cupin_sf"/>
</dbReference>
<organism evidence="2 3">
    <name type="scientific">Prymnesium parvum</name>
    <name type="common">Toxic golden alga</name>
    <dbReference type="NCBI Taxonomy" id="97485"/>
    <lineage>
        <taxon>Eukaryota</taxon>
        <taxon>Haptista</taxon>
        <taxon>Haptophyta</taxon>
        <taxon>Prymnesiophyceae</taxon>
        <taxon>Prymnesiales</taxon>
        <taxon>Prymnesiaceae</taxon>
        <taxon>Prymnesium</taxon>
    </lineage>
</organism>
<evidence type="ECO:0008006" key="4">
    <source>
        <dbReference type="Google" id="ProtNLM"/>
    </source>
</evidence>
<proteinExistence type="predicted"/>
<dbReference type="Gene3D" id="2.60.120.480">
    <property type="entry name" value="Ureidoglycolate hydrolase"/>
    <property type="match status" value="1"/>
</dbReference>
<name>A0AB34ISL1_PRYPA</name>
<gene>
    <name evidence="2" type="ORF">AB1Y20_010822</name>
</gene>
<keyword evidence="3" id="KW-1185">Reference proteome</keyword>
<dbReference type="Proteomes" id="UP001515480">
    <property type="component" value="Unassembled WGS sequence"/>
</dbReference>